<reference evidence="1 2" key="1">
    <citation type="submission" date="2023-07" db="EMBL/GenBank/DDBJ databases">
        <title>Sorghum-associated microbial communities from plants grown in Nebraska, USA.</title>
        <authorList>
            <person name="Schachtman D."/>
        </authorList>
    </citation>
    <scope>NUCLEOTIDE SEQUENCE [LARGE SCALE GENOMIC DNA]</scope>
    <source>
        <strain evidence="1 2">CC60</strain>
    </source>
</reference>
<name>A0ABT9T080_9GAMM</name>
<dbReference type="EMBL" id="JAUSSK010000003">
    <property type="protein sequence ID" value="MDQ0010194.1"/>
    <property type="molecule type" value="Genomic_DNA"/>
</dbReference>
<proteinExistence type="predicted"/>
<dbReference type="Proteomes" id="UP001237737">
    <property type="component" value="Unassembled WGS sequence"/>
</dbReference>
<dbReference type="RefSeq" id="WP_306850256.1">
    <property type="nucleotide sequence ID" value="NZ_JAUSSK010000003.1"/>
</dbReference>
<accession>A0ABT9T080</accession>
<comment type="caution">
    <text evidence="1">The sequence shown here is derived from an EMBL/GenBank/DDBJ whole genome shotgun (WGS) entry which is preliminary data.</text>
</comment>
<keyword evidence="2" id="KW-1185">Reference proteome</keyword>
<protein>
    <submittedName>
        <fullName evidence="1">Uncharacterized protein</fullName>
    </submittedName>
</protein>
<organism evidence="1 2">
    <name type="scientific">Luteibacter jiangsuensis</name>
    <dbReference type="NCBI Taxonomy" id="637577"/>
    <lineage>
        <taxon>Bacteria</taxon>
        <taxon>Pseudomonadati</taxon>
        <taxon>Pseudomonadota</taxon>
        <taxon>Gammaproteobacteria</taxon>
        <taxon>Lysobacterales</taxon>
        <taxon>Rhodanobacteraceae</taxon>
        <taxon>Luteibacter</taxon>
    </lineage>
</organism>
<sequence length="212" mass="23884">MANGNHVFNDFESSIVSCFVLLLEQYKLERHFNALNGSGGDMAEGRQVMNSRFAGSYPLLQEIRAHPRMRERSWIQDDERVEANDHNSIEFGKKAKAFKEVFYKWVCGLPADPMMAWRDMVNAGMDPAARTGFIGGSSLAQAPRSSDARRELCRQVELFIRGDLTRLVAKWLVALRQDLSIAGTVEYAGDETAWRNILRRGLAGWSAEPSGR</sequence>
<evidence type="ECO:0000313" key="2">
    <source>
        <dbReference type="Proteomes" id="UP001237737"/>
    </source>
</evidence>
<gene>
    <name evidence="1" type="ORF">J2T07_002384</name>
</gene>
<evidence type="ECO:0000313" key="1">
    <source>
        <dbReference type="EMBL" id="MDQ0010194.1"/>
    </source>
</evidence>